<organism evidence="4">
    <name type="scientific">Haemonchus placei</name>
    <name type="common">Barber's pole worm</name>
    <dbReference type="NCBI Taxonomy" id="6290"/>
    <lineage>
        <taxon>Eukaryota</taxon>
        <taxon>Metazoa</taxon>
        <taxon>Ecdysozoa</taxon>
        <taxon>Nematoda</taxon>
        <taxon>Chromadorea</taxon>
        <taxon>Rhabditida</taxon>
        <taxon>Rhabditina</taxon>
        <taxon>Rhabditomorpha</taxon>
        <taxon>Strongyloidea</taxon>
        <taxon>Trichostrongylidae</taxon>
        <taxon>Haemonchus</taxon>
    </lineage>
</organism>
<feature type="compositionally biased region" description="Low complexity" evidence="1">
    <location>
        <begin position="162"/>
        <end position="174"/>
    </location>
</feature>
<gene>
    <name evidence="2" type="ORF">HPLM_LOCUS19660</name>
</gene>
<accession>A0A0N4X5M6</accession>
<sequence>MLRHSSLHHVPSDMDASIYKESLASALQSAWSSAAAFNVQQSARFKKQYDKTGLPPLKISAGDRVYLRDFAPKIGLSPKLCYPWLGQFRVVKVEHPHLVITSVSSPQSPPKRVHMNQVKKCFEISGPVFTSPWIPCEEEAALSQHGATSTHLTGYLRSELTPPSTFDSPSSSHSYETRFRKRTSTV</sequence>
<evidence type="ECO:0000256" key="1">
    <source>
        <dbReference type="SAM" id="MobiDB-lite"/>
    </source>
</evidence>
<evidence type="ECO:0000313" key="3">
    <source>
        <dbReference type="Proteomes" id="UP000268014"/>
    </source>
</evidence>
<dbReference type="OrthoDB" id="5816542at2759"/>
<proteinExistence type="predicted"/>
<dbReference type="EMBL" id="UZAF01021490">
    <property type="protein sequence ID" value="VDO78532.1"/>
    <property type="molecule type" value="Genomic_DNA"/>
</dbReference>
<name>A0A0N4X5M6_HAEPC</name>
<dbReference type="AlphaFoldDB" id="A0A0N4X5M6"/>
<dbReference type="Proteomes" id="UP000268014">
    <property type="component" value="Unassembled WGS sequence"/>
</dbReference>
<evidence type="ECO:0000313" key="4">
    <source>
        <dbReference type="WBParaSite" id="HPLM_0001966801-mRNA-1"/>
    </source>
</evidence>
<evidence type="ECO:0000313" key="2">
    <source>
        <dbReference type="EMBL" id="VDO78532.1"/>
    </source>
</evidence>
<dbReference type="WBParaSite" id="HPLM_0001966801-mRNA-1">
    <property type="protein sequence ID" value="HPLM_0001966801-mRNA-1"/>
    <property type="gene ID" value="HPLM_0001966801"/>
</dbReference>
<protein>
    <submittedName>
        <fullName evidence="4">MLVIN_C domain-containing protein</fullName>
    </submittedName>
</protein>
<keyword evidence="3" id="KW-1185">Reference proteome</keyword>
<feature type="region of interest" description="Disordered" evidence="1">
    <location>
        <begin position="161"/>
        <end position="186"/>
    </location>
</feature>
<reference evidence="2 3" key="2">
    <citation type="submission" date="2018-11" db="EMBL/GenBank/DDBJ databases">
        <authorList>
            <consortium name="Pathogen Informatics"/>
        </authorList>
    </citation>
    <scope>NUCLEOTIDE SEQUENCE [LARGE SCALE GENOMIC DNA]</scope>
    <source>
        <strain evidence="2 3">MHpl1</strain>
    </source>
</reference>
<reference evidence="4" key="1">
    <citation type="submission" date="2017-02" db="UniProtKB">
        <authorList>
            <consortium name="WormBaseParasite"/>
        </authorList>
    </citation>
    <scope>IDENTIFICATION</scope>
</reference>